<dbReference type="AlphaFoldDB" id="A0A096AD81"/>
<accession>A0A096AD81</accession>
<protein>
    <submittedName>
        <fullName evidence="2">Uncharacterized protein</fullName>
    </submittedName>
</protein>
<gene>
    <name evidence="2" type="ORF">HMPREF1650_00905</name>
</gene>
<proteinExistence type="predicted"/>
<reference evidence="2 3" key="1">
    <citation type="submission" date="2014-07" db="EMBL/GenBank/DDBJ databases">
        <authorList>
            <person name="McCorrison J."/>
            <person name="Sanka R."/>
            <person name="Torralba M."/>
            <person name="Gillis M."/>
            <person name="Haft D.H."/>
            <person name="Methe B."/>
            <person name="Sutton G."/>
            <person name="Nelson K.E."/>
        </authorList>
    </citation>
    <scope>NUCLEOTIDE SEQUENCE [LARGE SCALE GENOMIC DNA]</scope>
    <source>
        <strain evidence="2 3">DNF00450</strain>
    </source>
</reference>
<dbReference type="EMBL" id="JRNE01000010">
    <property type="protein sequence ID" value="KGF18874.1"/>
    <property type="molecule type" value="Genomic_DNA"/>
</dbReference>
<comment type="caution">
    <text evidence="2">The sequence shown here is derived from an EMBL/GenBank/DDBJ whole genome shotgun (WGS) entry which is preliminary data.</text>
</comment>
<evidence type="ECO:0000313" key="3">
    <source>
        <dbReference type="Proteomes" id="UP000029548"/>
    </source>
</evidence>
<feature type="region of interest" description="Disordered" evidence="1">
    <location>
        <begin position="75"/>
        <end position="128"/>
    </location>
</feature>
<organism evidence="2 3">
    <name type="scientific">Corynebacterium freneyi DNF00450</name>
    <dbReference type="NCBI Taxonomy" id="1287475"/>
    <lineage>
        <taxon>Bacteria</taxon>
        <taxon>Bacillati</taxon>
        <taxon>Actinomycetota</taxon>
        <taxon>Actinomycetes</taxon>
        <taxon>Mycobacteriales</taxon>
        <taxon>Corynebacteriaceae</taxon>
        <taxon>Corynebacterium</taxon>
    </lineage>
</organism>
<dbReference type="RefSeq" id="WP_035119767.1">
    <property type="nucleotide sequence ID" value="NZ_JRNE01000010.1"/>
</dbReference>
<feature type="compositionally biased region" description="Low complexity" evidence="1">
    <location>
        <begin position="75"/>
        <end position="89"/>
    </location>
</feature>
<evidence type="ECO:0000256" key="1">
    <source>
        <dbReference type="SAM" id="MobiDB-lite"/>
    </source>
</evidence>
<sequence length="238" mass="23099">MSDNDSDNIIARKPAVISAADGVGGGRRTARTAVGAVLGALVLAGGGFFVGAAVGQNSGGADDASEVAYKSTFFGSSSSGSSAPGSSAGREGGTADADGDSGDVAGVGGADSPSPTPESGKGSSGRTGYAVQGDVIEIEGEDVLVCLTGNGFGLSHVGVTLEAGADGDATAADSERLCADALRLTGALIMADGDGDLLGTARDVNAAGHAYQCRPVAEKVLRCTAEDGSIVTLWSAEP</sequence>
<dbReference type="Proteomes" id="UP000029548">
    <property type="component" value="Unassembled WGS sequence"/>
</dbReference>
<evidence type="ECO:0000313" key="2">
    <source>
        <dbReference type="EMBL" id="KGF18874.1"/>
    </source>
</evidence>
<name>A0A096AD81_9CORY</name>